<evidence type="ECO:0000313" key="1">
    <source>
        <dbReference type="EMBL" id="KKL17501.1"/>
    </source>
</evidence>
<accession>A0A0F9DIE1</accession>
<sequence>MKLVRQGDCIIVCHHISIYFNNDEDVKKISVQCKVCTEEFSLKEAFDK</sequence>
<name>A0A0F9DIE1_9ZZZZ</name>
<proteinExistence type="predicted"/>
<protein>
    <submittedName>
        <fullName evidence="1">Uncharacterized protein</fullName>
    </submittedName>
</protein>
<dbReference type="AlphaFoldDB" id="A0A0F9DIE1"/>
<dbReference type="EMBL" id="LAZR01039235">
    <property type="protein sequence ID" value="KKL17501.1"/>
    <property type="molecule type" value="Genomic_DNA"/>
</dbReference>
<comment type="caution">
    <text evidence="1">The sequence shown here is derived from an EMBL/GenBank/DDBJ whole genome shotgun (WGS) entry which is preliminary data.</text>
</comment>
<gene>
    <name evidence="1" type="ORF">LCGC14_2484930</name>
</gene>
<organism evidence="1">
    <name type="scientific">marine sediment metagenome</name>
    <dbReference type="NCBI Taxonomy" id="412755"/>
    <lineage>
        <taxon>unclassified sequences</taxon>
        <taxon>metagenomes</taxon>
        <taxon>ecological metagenomes</taxon>
    </lineage>
</organism>
<reference evidence="1" key="1">
    <citation type="journal article" date="2015" name="Nature">
        <title>Complex archaea that bridge the gap between prokaryotes and eukaryotes.</title>
        <authorList>
            <person name="Spang A."/>
            <person name="Saw J.H."/>
            <person name="Jorgensen S.L."/>
            <person name="Zaremba-Niedzwiedzka K."/>
            <person name="Martijn J."/>
            <person name="Lind A.E."/>
            <person name="van Eijk R."/>
            <person name="Schleper C."/>
            <person name="Guy L."/>
            <person name="Ettema T.J."/>
        </authorList>
    </citation>
    <scope>NUCLEOTIDE SEQUENCE</scope>
</reference>